<protein>
    <submittedName>
        <fullName evidence="5">Marine proteobacterial sortase target protein</fullName>
    </submittedName>
</protein>
<feature type="transmembrane region" description="Helical" evidence="1">
    <location>
        <begin position="689"/>
        <end position="708"/>
    </location>
</feature>
<dbReference type="InterPro" id="IPR036465">
    <property type="entry name" value="vWFA_dom_sf"/>
</dbReference>
<dbReference type="PROSITE" id="PS50234">
    <property type="entry name" value="VWFA"/>
    <property type="match status" value="1"/>
</dbReference>
<gene>
    <name evidence="5" type="ORF">L2672_09865</name>
</gene>
<sequence>MSINCRLLSMASVTLCCWLLATYLNDAFAIEHTPPIAADSVTENQITQGVVSYEVNGQLKQMLALDTQVNMKVSGLINRVTVKQEFTNTEDNWVNAKYVFPLPENAAVDDMRLRIGQRVIEGKISPKQQAKKQFEQAKKQGKQASLVSQQQTNIFTTELANIAPRQKVVVEMSYLQTISYKDGQFSLRFPLTVAPRYRPKTHQGPYHPSTQVESPILAESATAKLADNNSHHVQMDVEIDAGFEVTNVVSHYHPVTEVNDGRKSYVSVQGNVPLNRDFVLSWQTHSGDEVAASGFYQQGKTHQDKVSQRSHPLAINGDQSNLYDSKVESSYAMAMLMPPNQSIKSTHKVNRELVMVIDTSGSMMGDSIVQAKKALEVALNGLDVADKFNIIAFDSYVNQLFEYSVPASARNISHAKRFIQSLEADNGTEIAPALNAALSESVDVNRSTEWLRQVLFITDGSVSNEAQLFEQISFQLNDSRLFTVGIGSAPNSHFMRRAAEMGKGTYTYIGQVSDVVEKMTQLLDKISQPVLTDVQIEFADGTMVDYWPSAIKDVYQHTPVVISFKTDKPSMPAVVISGKIQGQYWQKTVDFSSRTSSQGLDLVWANAKITELELYQTPMNKQKTAAQVEKIALDYHLVSSQTSLIAVDVTPANINATALSENVARLMPAGWRMNSAFNKLPQTATASRLWLLSGGSLLIFCLLYWLWFKGVLPGQRQFNI</sequence>
<dbReference type="SUPFAM" id="SSF53300">
    <property type="entry name" value="vWA-like"/>
    <property type="match status" value="1"/>
</dbReference>
<evidence type="ECO:0000313" key="5">
    <source>
        <dbReference type="EMBL" id="MCL1142999.1"/>
    </source>
</evidence>
<name>A0A9X2CLS3_9GAMM</name>
<dbReference type="PANTHER" id="PTHR45737:SF6">
    <property type="entry name" value="VON WILLEBRAND FACTOR A DOMAIN-CONTAINING PROTEIN 5A"/>
    <property type="match status" value="1"/>
</dbReference>
<keyword evidence="1" id="KW-1133">Transmembrane helix</keyword>
<dbReference type="Pfam" id="PF13768">
    <property type="entry name" value="VWA_3"/>
    <property type="match status" value="1"/>
</dbReference>
<dbReference type="Proteomes" id="UP001139333">
    <property type="component" value="Unassembled WGS sequence"/>
</dbReference>
<feature type="domain" description="VIT" evidence="4">
    <location>
        <begin position="48"/>
        <end position="176"/>
    </location>
</feature>
<feature type="domain" description="VWFA" evidence="3">
    <location>
        <begin position="352"/>
        <end position="526"/>
    </location>
</feature>
<organism evidence="5 6">
    <name type="scientific">Shewanella gaetbuli</name>
    <dbReference type="NCBI Taxonomy" id="220752"/>
    <lineage>
        <taxon>Bacteria</taxon>
        <taxon>Pseudomonadati</taxon>
        <taxon>Pseudomonadota</taxon>
        <taxon>Gammaproteobacteria</taxon>
        <taxon>Alteromonadales</taxon>
        <taxon>Shewanellaceae</taxon>
        <taxon>Shewanella</taxon>
    </lineage>
</organism>
<dbReference type="PROSITE" id="PS51468">
    <property type="entry name" value="VIT"/>
    <property type="match status" value="1"/>
</dbReference>
<accession>A0A9X2CLS3</accession>
<keyword evidence="6" id="KW-1185">Reference proteome</keyword>
<evidence type="ECO:0000256" key="1">
    <source>
        <dbReference type="SAM" id="Phobius"/>
    </source>
</evidence>
<reference evidence="5" key="1">
    <citation type="submission" date="2022-01" db="EMBL/GenBank/DDBJ databases">
        <title>Whole genome-based taxonomy of the Shewanellaceae.</title>
        <authorList>
            <person name="Martin-Rodriguez A.J."/>
        </authorList>
    </citation>
    <scope>NUCLEOTIDE SEQUENCE</scope>
    <source>
        <strain evidence="5">DSM 16422</strain>
    </source>
</reference>
<dbReference type="Pfam" id="PF08487">
    <property type="entry name" value="VIT"/>
    <property type="match status" value="1"/>
</dbReference>
<dbReference type="NCBIfam" id="TIGR03788">
    <property type="entry name" value="marine_srt_targ"/>
    <property type="match status" value="1"/>
</dbReference>
<dbReference type="EMBL" id="JAKIKP010000006">
    <property type="protein sequence ID" value="MCL1142999.1"/>
    <property type="molecule type" value="Genomic_DNA"/>
</dbReference>
<dbReference type="AlphaFoldDB" id="A0A9X2CLS3"/>
<evidence type="ECO:0000259" key="3">
    <source>
        <dbReference type="PROSITE" id="PS50234"/>
    </source>
</evidence>
<feature type="signal peptide" evidence="2">
    <location>
        <begin position="1"/>
        <end position="29"/>
    </location>
</feature>
<keyword evidence="2" id="KW-0732">Signal</keyword>
<keyword evidence="1" id="KW-0472">Membrane</keyword>
<dbReference type="SMART" id="SM00609">
    <property type="entry name" value="VIT"/>
    <property type="match status" value="1"/>
</dbReference>
<proteinExistence type="predicted"/>
<dbReference type="InterPro" id="IPR013694">
    <property type="entry name" value="VIT"/>
</dbReference>
<evidence type="ECO:0000313" key="6">
    <source>
        <dbReference type="Proteomes" id="UP001139333"/>
    </source>
</evidence>
<feature type="chain" id="PRO_5040791737" evidence="2">
    <location>
        <begin position="30"/>
        <end position="720"/>
    </location>
</feature>
<evidence type="ECO:0000256" key="2">
    <source>
        <dbReference type="SAM" id="SignalP"/>
    </source>
</evidence>
<dbReference type="RefSeq" id="WP_248995685.1">
    <property type="nucleotide sequence ID" value="NZ_JAKIKP010000006.1"/>
</dbReference>
<keyword evidence="1" id="KW-0812">Transmembrane</keyword>
<dbReference type="InterPro" id="IPR002035">
    <property type="entry name" value="VWF_A"/>
</dbReference>
<dbReference type="PANTHER" id="PTHR45737">
    <property type="entry name" value="VON WILLEBRAND FACTOR A DOMAIN-CONTAINING PROTEIN 5A"/>
    <property type="match status" value="1"/>
</dbReference>
<evidence type="ECO:0000259" key="4">
    <source>
        <dbReference type="PROSITE" id="PS51468"/>
    </source>
</evidence>
<comment type="caution">
    <text evidence="5">The sequence shown here is derived from an EMBL/GenBank/DDBJ whole genome shotgun (WGS) entry which is preliminary data.</text>
</comment>
<dbReference type="SMART" id="SM00327">
    <property type="entry name" value="VWA"/>
    <property type="match status" value="1"/>
</dbReference>
<dbReference type="Gene3D" id="3.40.50.410">
    <property type="entry name" value="von Willebrand factor, type A domain"/>
    <property type="match status" value="1"/>
</dbReference>
<dbReference type="InterPro" id="IPR022440">
    <property type="entry name" value="CHP03788"/>
</dbReference>